<dbReference type="SUPFAM" id="SSF53335">
    <property type="entry name" value="S-adenosyl-L-methionine-dependent methyltransferases"/>
    <property type="match status" value="1"/>
</dbReference>
<dbReference type="InterPro" id="IPR029063">
    <property type="entry name" value="SAM-dependent_MTases_sf"/>
</dbReference>
<evidence type="ECO:0000256" key="4">
    <source>
        <dbReference type="ARBA" id="ARBA00022691"/>
    </source>
</evidence>
<reference evidence="6 7" key="2">
    <citation type="journal article" date="2016" name="Genome Announc.">
        <title>Complete Genome Sequences of Two Interactive Moderate Thermophiles, Paenibacillus napthalenovorans 32O-Y and Paenibacillus sp. 32O-W.</title>
        <authorList>
            <person name="Butler R.R.III."/>
            <person name="Wang J."/>
            <person name="Stark B.C."/>
            <person name="Pombert J.F."/>
        </authorList>
    </citation>
    <scope>NUCLEOTIDE SEQUENCE [LARGE SCALE GENOMIC DNA]</scope>
    <source>
        <strain evidence="6 7">32O-Y</strain>
    </source>
</reference>
<reference evidence="7" key="1">
    <citation type="submission" date="2015-12" db="EMBL/GenBank/DDBJ databases">
        <title>Complete genome sequences of two moderately thermophilic Paenibacillus species.</title>
        <authorList>
            <person name="Butler R.III."/>
            <person name="Wang J."/>
            <person name="Stark B.C."/>
            <person name="Pombert J.-F."/>
        </authorList>
    </citation>
    <scope>NUCLEOTIDE SEQUENCE [LARGE SCALE GENOMIC DNA]</scope>
    <source>
        <strain evidence="7">32O-Y</strain>
    </source>
</reference>
<dbReference type="PATRIC" id="fig|162209.4.peg.5446"/>
<dbReference type="REBASE" id="134201">
    <property type="entry name" value="M.Pna32ORF51510P"/>
</dbReference>
<proteinExistence type="inferred from homology"/>
<dbReference type="STRING" id="162209.IJ22_51510"/>
<dbReference type="Proteomes" id="UP000061660">
    <property type="component" value="Chromosome"/>
</dbReference>
<name>A0A0U2L5U2_9BACL</name>
<evidence type="ECO:0000313" key="6">
    <source>
        <dbReference type="EMBL" id="ALS25410.1"/>
    </source>
</evidence>
<dbReference type="PRINTS" id="PR00506">
    <property type="entry name" value="D21N6MTFRASE"/>
</dbReference>
<dbReference type="AlphaFoldDB" id="A0A0U2L5U2"/>
<evidence type="ECO:0000256" key="1">
    <source>
        <dbReference type="ARBA" id="ARBA00006594"/>
    </source>
</evidence>
<evidence type="ECO:0000313" key="7">
    <source>
        <dbReference type="Proteomes" id="UP000061660"/>
    </source>
</evidence>
<evidence type="ECO:0000256" key="3">
    <source>
        <dbReference type="ARBA" id="ARBA00022679"/>
    </source>
</evidence>
<dbReference type="InterPro" id="IPR002295">
    <property type="entry name" value="N4/N6-MTase_EcoPI_Mod-like"/>
</dbReference>
<dbReference type="GO" id="GO:0009307">
    <property type="term" value="P:DNA restriction-modification system"/>
    <property type="evidence" value="ECO:0007669"/>
    <property type="project" value="UniProtKB-KW"/>
</dbReference>
<dbReference type="OrthoDB" id="9800801at2"/>
<organism evidence="6 7">
    <name type="scientific">Paenibacillus naphthalenovorans</name>
    <dbReference type="NCBI Taxonomy" id="162209"/>
    <lineage>
        <taxon>Bacteria</taxon>
        <taxon>Bacillati</taxon>
        <taxon>Bacillota</taxon>
        <taxon>Bacilli</taxon>
        <taxon>Bacillales</taxon>
        <taxon>Paenibacillaceae</taxon>
        <taxon>Paenibacillus</taxon>
    </lineage>
</organism>
<dbReference type="InterPro" id="IPR002941">
    <property type="entry name" value="DNA_methylase_N4/N6"/>
</dbReference>
<gene>
    <name evidence="6" type="ORF">IJ22_51510</name>
</gene>
<dbReference type="PIRSF" id="PIRSF015855">
    <property type="entry name" value="TypeIII_Mtase_mKpnI"/>
    <property type="match status" value="1"/>
</dbReference>
<dbReference type="Gene3D" id="3.40.50.150">
    <property type="entry name" value="Vaccinia Virus protein VP39"/>
    <property type="match status" value="1"/>
</dbReference>
<dbReference type="PROSITE" id="PS00092">
    <property type="entry name" value="N6_MTASE"/>
    <property type="match status" value="1"/>
</dbReference>
<keyword evidence="7" id="KW-1185">Reference proteome</keyword>
<protein>
    <submittedName>
        <fullName evidence="6">DNA methylase</fullName>
    </submittedName>
</protein>
<evidence type="ECO:0000256" key="5">
    <source>
        <dbReference type="ARBA" id="ARBA00022747"/>
    </source>
</evidence>
<keyword evidence="4" id="KW-0949">S-adenosyl-L-methionine</keyword>
<keyword evidence="2 6" id="KW-0489">Methyltransferase</keyword>
<keyword evidence="3" id="KW-0808">Transferase</keyword>
<dbReference type="GO" id="GO:0003677">
    <property type="term" value="F:DNA binding"/>
    <property type="evidence" value="ECO:0007669"/>
    <property type="project" value="InterPro"/>
</dbReference>
<dbReference type="GO" id="GO:0008170">
    <property type="term" value="F:N-methyltransferase activity"/>
    <property type="evidence" value="ECO:0007669"/>
    <property type="project" value="InterPro"/>
</dbReference>
<dbReference type="GO" id="GO:0032259">
    <property type="term" value="P:methylation"/>
    <property type="evidence" value="ECO:0007669"/>
    <property type="project" value="UniProtKB-KW"/>
</dbReference>
<sequence length="637" mass="72847">MNQLAMKTFNTTQVNLEKIAALFPNVITETRDRQGKLIRAIDFDLLKQELSDVLVEGEKERYQLTWPGKKEAILNANTPIDKTLRPVKEDSVDWDSTQNLYIEGDNLEVLKLLQESYLHKIKMIYIDPPYNTGKDFIYKDDFKSSADVYLAASGQVDSEGNRLVQNTESNGKFHSDWLTMMYSRLKVSKNLLRDDGIVFISIDESEHPRLRLLCDEIFGIKNHIADLVWQNKKGGGNDSRHVAVEHEYILVYAKNKEMVDELYEMYSDDYLKRYKEEDSEGKFYWDTFKRKSGKQYYPITCPDGTVLELDENGNPISWLRSEKRFKEDLAKGEIRIIKVGENWSVQFKQRLPKGKTPRSIYKSGAMLDENGTTSDGSSDLLRLFGKDVFSNPKPVSLIKHLIGFGIGSEDLALDFFSGSGTLAHAIMELNAEDNGRRKFILVQLQEDIDAMYNQAEQNRKMIFKNAIDTLNELNRPHYLTELGKERIRRAAGKIKEETGADIDYGFRVYRTDSSNMKDVYYTPAELGQVDLADLASNIKEDRTGEDLLVQVMLECGLELSLPMETKEVEGKTVHHVAGGSLIACFDEDITESVMKKIAMEQPQRVVFRDSSFRDDAARINVEELFKLLSPGTEIQVL</sequence>
<accession>A0A0U2L5U2</accession>
<dbReference type="EMBL" id="CP013652">
    <property type="protein sequence ID" value="ALS25410.1"/>
    <property type="molecule type" value="Genomic_DNA"/>
</dbReference>
<evidence type="ECO:0000256" key="2">
    <source>
        <dbReference type="ARBA" id="ARBA00022603"/>
    </source>
</evidence>
<dbReference type="Pfam" id="PF01555">
    <property type="entry name" value="N6_N4_Mtase"/>
    <property type="match status" value="1"/>
</dbReference>
<dbReference type="InterPro" id="IPR002052">
    <property type="entry name" value="DNA_methylase_N6_adenine_CS"/>
</dbReference>
<dbReference type="RefSeq" id="WP_062410763.1">
    <property type="nucleotide sequence ID" value="NZ_BJCS01000016.1"/>
</dbReference>
<dbReference type="KEGG" id="pnp:IJ22_51510"/>
<keyword evidence="5" id="KW-0680">Restriction system</keyword>
<comment type="similarity">
    <text evidence="1">Belongs to the N(4)/N(6)-methyltransferase family.</text>
</comment>